<protein>
    <submittedName>
        <fullName evidence="3">Glycosyltransferase family 2 protein</fullName>
    </submittedName>
</protein>
<dbReference type="InterPro" id="IPR001173">
    <property type="entry name" value="Glyco_trans_2-like"/>
</dbReference>
<dbReference type="Proteomes" id="UP001596494">
    <property type="component" value="Unassembled WGS sequence"/>
</dbReference>
<proteinExistence type="inferred from homology"/>
<comment type="caution">
    <text evidence="3">The sequence shown here is derived from an EMBL/GenBank/DDBJ whole genome shotgun (WGS) entry which is preliminary data.</text>
</comment>
<dbReference type="SUPFAM" id="SSF53448">
    <property type="entry name" value="Nucleotide-diphospho-sugar transferases"/>
    <property type="match status" value="1"/>
</dbReference>
<evidence type="ECO:0000313" key="3">
    <source>
        <dbReference type="EMBL" id="MFC7321844.1"/>
    </source>
</evidence>
<organism evidence="3 4">
    <name type="scientific">Halobacillus campisalis</name>
    <dbReference type="NCBI Taxonomy" id="435909"/>
    <lineage>
        <taxon>Bacteria</taxon>
        <taxon>Bacillati</taxon>
        <taxon>Bacillota</taxon>
        <taxon>Bacilli</taxon>
        <taxon>Bacillales</taxon>
        <taxon>Bacillaceae</taxon>
        <taxon>Halobacillus</taxon>
    </lineage>
</organism>
<evidence type="ECO:0000313" key="4">
    <source>
        <dbReference type="Proteomes" id="UP001596494"/>
    </source>
</evidence>
<name>A0ABW2K4Z1_9BACI</name>
<dbReference type="Gene3D" id="3.90.550.10">
    <property type="entry name" value="Spore Coat Polysaccharide Biosynthesis Protein SpsA, Chain A"/>
    <property type="match status" value="1"/>
</dbReference>
<comment type="similarity">
    <text evidence="1">Belongs to the glycosyltransferase 2 family.</text>
</comment>
<sequence>MNQNNNEDLISVIIPTRNRVNLLKVAIESVLNQTYENLELFIIDEASNDSTPEYLRSIEDPRVKIITHEQPKGGNIARNNGLKQSKGNYIAFLDDDDVWAKRKLELQLEIMNQRPSVGIVSCNNFYLDENDDIAGYRNRGNDKLFESQQALEKMLLGNFIGGASFPLLRRSHLEKLGGFQEDLKSAQETNLFLRIIDCGADVFILKEPLLLYRIHSNNRISDSYGPKLEGIRQLYSYTEENLFPKIDDSLKAKVKEIHLEKIAGVYIQNKNYKGYLREKEQFIKESHSKDELSARKIKLNEFKTLAGRSIVGKKLKKINQSSKNGKLSKKWNYYIVAEFPNQLS</sequence>
<keyword evidence="4" id="KW-1185">Reference proteome</keyword>
<evidence type="ECO:0000259" key="2">
    <source>
        <dbReference type="Pfam" id="PF00535"/>
    </source>
</evidence>
<feature type="domain" description="Glycosyltransferase 2-like" evidence="2">
    <location>
        <begin position="11"/>
        <end position="176"/>
    </location>
</feature>
<evidence type="ECO:0000256" key="1">
    <source>
        <dbReference type="ARBA" id="ARBA00006739"/>
    </source>
</evidence>
<accession>A0ABW2K4Z1</accession>
<dbReference type="InterPro" id="IPR029044">
    <property type="entry name" value="Nucleotide-diphossugar_trans"/>
</dbReference>
<dbReference type="CDD" id="cd00761">
    <property type="entry name" value="Glyco_tranf_GTA_type"/>
    <property type="match status" value="1"/>
</dbReference>
<dbReference type="PANTHER" id="PTHR22916:SF3">
    <property type="entry name" value="UDP-GLCNAC:BETAGAL BETA-1,3-N-ACETYLGLUCOSAMINYLTRANSFERASE-LIKE PROTEIN 1"/>
    <property type="match status" value="1"/>
</dbReference>
<dbReference type="PANTHER" id="PTHR22916">
    <property type="entry name" value="GLYCOSYLTRANSFERASE"/>
    <property type="match status" value="1"/>
</dbReference>
<dbReference type="Pfam" id="PF00535">
    <property type="entry name" value="Glycos_transf_2"/>
    <property type="match status" value="1"/>
</dbReference>
<gene>
    <name evidence="3" type="ORF">ACFQMN_13230</name>
</gene>
<dbReference type="RefSeq" id="WP_289215783.1">
    <property type="nucleotide sequence ID" value="NZ_JAPVRC010000004.1"/>
</dbReference>
<dbReference type="EMBL" id="JBHTBY010000011">
    <property type="protein sequence ID" value="MFC7321844.1"/>
    <property type="molecule type" value="Genomic_DNA"/>
</dbReference>
<reference evidence="4" key="1">
    <citation type="journal article" date="2019" name="Int. J. Syst. Evol. Microbiol.">
        <title>The Global Catalogue of Microorganisms (GCM) 10K type strain sequencing project: providing services to taxonomists for standard genome sequencing and annotation.</title>
        <authorList>
            <consortium name="The Broad Institute Genomics Platform"/>
            <consortium name="The Broad Institute Genome Sequencing Center for Infectious Disease"/>
            <person name="Wu L."/>
            <person name="Ma J."/>
        </authorList>
    </citation>
    <scope>NUCLEOTIDE SEQUENCE [LARGE SCALE GENOMIC DNA]</scope>
    <source>
        <strain evidence="4">CCUG 73951</strain>
    </source>
</reference>